<evidence type="ECO:0000313" key="2">
    <source>
        <dbReference type="Proteomes" id="UP000053599"/>
    </source>
</evidence>
<dbReference type="EMBL" id="KN846951">
    <property type="protein sequence ID" value="KIV87309.1"/>
    <property type="molecule type" value="Genomic_DNA"/>
</dbReference>
<protein>
    <submittedName>
        <fullName evidence="1">Uncharacterized protein</fullName>
    </submittedName>
</protein>
<evidence type="ECO:0000313" key="1">
    <source>
        <dbReference type="EMBL" id="KIV87309.1"/>
    </source>
</evidence>
<accession>A0A0D1Z0G0</accession>
<dbReference type="HOGENOM" id="CLU_2038087_0_0_1"/>
<reference evidence="1 2" key="1">
    <citation type="submission" date="2015-01" db="EMBL/GenBank/DDBJ databases">
        <title>The Genome Sequence of Exophiala sideris CBS121828.</title>
        <authorList>
            <consortium name="The Broad Institute Genomics Platform"/>
            <person name="Cuomo C."/>
            <person name="de Hoog S."/>
            <person name="Gorbushina A."/>
            <person name="Stielow B."/>
            <person name="Teixiera M."/>
            <person name="Abouelleil A."/>
            <person name="Chapman S.B."/>
            <person name="Priest M."/>
            <person name="Young S.K."/>
            <person name="Wortman J."/>
            <person name="Nusbaum C."/>
            <person name="Birren B."/>
        </authorList>
    </citation>
    <scope>NUCLEOTIDE SEQUENCE [LARGE SCALE GENOMIC DNA]</scope>
    <source>
        <strain evidence="1 2">CBS 121828</strain>
    </source>
</reference>
<proteinExistence type="predicted"/>
<dbReference type="Proteomes" id="UP000053599">
    <property type="component" value="Unassembled WGS sequence"/>
</dbReference>
<sequence>MVCLKELVRCLGAGEPESTVADWQADLFQCVELLLSAPEIDINVRNNEDENAVSLVTNIHLPTLHQLFESYGLDLSEPLEPQTLQPHADFDVLSAADKWAEQCPQPLRELRSRSNIMKLDA</sequence>
<organism evidence="1 2">
    <name type="scientific">Exophiala sideris</name>
    <dbReference type="NCBI Taxonomy" id="1016849"/>
    <lineage>
        <taxon>Eukaryota</taxon>
        <taxon>Fungi</taxon>
        <taxon>Dikarya</taxon>
        <taxon>Ascomycota</taxon>
        <taxon>Pezizomycotina</taxon>
        <taxon>Eurotiomycetes</taxon>
        <taxon>Chaetothyriomycetidae</taxon>
        <taxon>Chaetothyriales</taxon>
        <taxon>Herpotrichiellaceae</taxon>
        <taxon>Exophiala</taxon>
    </lineage>
</organism>
<dbReference type="AlphaFoldDB" id="A0A0D1Z0G0"/>
<gene>
    <name evidence="1" type="ORF">PV11_02864</name>
</gene>
<name>A0A0D1Z0G0_9EURO</name>